<protein>
    <submittedName>
        <fullName evidence="1">Uncharacterized protein</fullName>
    </submittedName>
</protein>
<evidence type="ECO:0000313" key="2">
    <source>
        <dbReference type="Proteomes" id="UP000712600"/>
    </source>
</evidence>
<gene>
    <name evidence="1" type="ORF">F2Q69_00043407</name>
</gene>
<sequence length="200" mass="22920">MEVVSDESSVTCSVWGMIVERWLSVREEDFWVSLLRVDDFPGSRLVKGETTYTEVVRQITYREVVEDFIPRFWSNLCYLGRLPCKSSGGPLPYGSSVTCSVWGMIVERWLLEFCDRVGIIDGLNPQHIKDAMKNMFGMTLDYTTSYRALLYAQELVRGSAEDGYERLPSYLEQISLANPGSITGLELDSLNRFKYLFLSF</sequence>
<dbReference type="Proteomes" id="UP000712600">
    <property type="component" value="Unassembled WGS sequence"/>
</dbReference>
<proteinExistence type="predicted"/>
<dbReference type="EMBL" id="QGKX02001621">
    <property type="protein sequence ID" value="KAF3500112.1"/>
    <property type="molecule type" value="Genomic_DNA"/>
</dbReference>
<reference evidence="1" key="1">
    <citation type="submission" date="2019-12" db="EMBL/GenBank/DDBJ databases">
        <title>Genome sequencing and annotation of Brassica cretica.</title>
        <authorList>
            <person name="Studholme D.J."/>
            <person name="Sarris P."/>
        </authorList>
    </citation>
    <scope>NUCLEOTIDE SEQUENCE</scope>
    <source>
        <strain evidence="1">PFS-109/04</strain>
        <tissue evidence="1">Leaf</tissue>
    </source>
</reference>
<name>A0A8S9N8A0_BRACR</name>
<comment type="caution">
    <text evidence="1">The sequence shown here is derived from an EMBL/GenBank/DDBJ whole genome shotgun (WGS) entry which is preliminary data.</text>
</comment>
<evidence type="ECO:0000313" key="1">
    <source>
        <dbReference type="EMBL" id="KAF3500112.1"/>
    </source>
</evidence>
<dbReference type="AlphaFoldDB" id="A0A8S9N8A0"/>
<organism evidence="1 2">
    <name type="scientific">Brassica cretica</name>
    <name type="common">Mustard</name>
    <dbReference type="NCBI Taxonomy" id="69181"/>
    <lineage>
        <taxon>Eukaryota</taxon>
        <taxon>Viridiplantae</taxon>
        <taxon>Streptophyta</taxon>
        <taxon>Embryophyta</taxon>
        <taxon>Tracheophyta</taxon>
        <taxon>Spermatophyta</taxon>
        <taxon>Magnoliopsida</taxon>
        <taxon>eudicotyledons</taxon>
        <taxon>Gunneridae</taxon>
        <taxon>Pentapetalae</taxon>
        <taxon>rosids</taxon>
        <taxon>malvids</taxon>
        <taxon>Brassicales</taxon>
        <taxon>Brassicaceae</taxon>
        <taxon>Brassiceae</taxon>
        <taxon>Brassica</taxon>
    </lineage>
</organism>
<accession>A0A8S9N8A0</accession>